<dbReference type="Gene3D" id="2.60.120.10">
    <property type="entry name" value="Jelly Rolls"/>
    <property type="match status" value="1"/>
</dbReference>
<dbReference type="InterPro" id="IPR000595">
    <property type="entry name" value="cNMP-bd_dom"/>
</dbReference>
<dbReference type="PROSITE" id="PS50042">
    <property type="entry name" value="CNMP_BINDING_3"/>
    <property type="match status" value="1"/>
</dbReference>
<comment type="caution">
    <text evidence="2">The sequence shown here is derived from an EMBL/GenBank/DDBJ whole genome shotgun (WGS) entry which is preliminary data.</text>
</comment>
<dbReference type="SUPFAM" id="SSF51206">
    <property type="entry name" value="cAMP-binding domain-like"/>
    <property type="match status" value="1"/>
</dbReference>
<keyword evidence="3" id="KW-1185">Reference proteome</keyword>
<dbReference type="InterPro" id="IPR018490">
    <property type="entry name" value="cNMP-bd_dom_sf"/>
</dbReference>
<evidence type="ECO:0000313" key="2">
    <source>
        <dbReference type="EMBL" id="RPE12047.1"/>
    </source>
</evidence>
<dbReference type="OrthoDB" id="680421at2"/>
<dbReference type="EMBL" id="RPDH01000001">
    <property type="protein sequence ID" value="RPE12047.1"/>
    <property type="molecule type" value="Genomic_DNA"/>
</dbReference>
<dbReference type="CDD" id="cd00038">
    <property type="entry name" value="CAP_ED"/>
    <property type="match status" value="1"/>
</dbReference>
<dbReference type="InterPro" id="IPR014710">
    <property type="entry name" value="RmlC-like_jellyroll"/>
</dbReference>
<protein>
    <submittedName>
        <fullName evidence="2">Crp/Fnr family transcriptional regulator</fullName>
    </submittedName>
</protein>
<evidence type="ECO:0000259" key="1">
    <source>
        <dbReference type="PROSITE" id="PS50042"/>
    </source>
</evidence>
<dbReference type="AlphaFoldDB" id="A0A3N4Q7J8"/>
<accession>A0A3N4Q7J8</accession>
<gene>
    <name evidence="2" type="ORF">EGT74_00375</name>
</gene>
<dbReference type="Pfam" id="PF00027">
    <property type="entry name" value="cNMP_binding"/>
    <property type="match status" value="1"/>
</dbReference>
<dbReference type="Proteomes" id="UP000278351">
    <property type="component" value="Unassembled WGS sequence"/>
</dbReference>
<feature type="domain" description="Cyclic nucleotide-binding" evidence="1">
    <location>
        <begin position="10"/>
        <end position="53"/>
    </location>
</feature>
<dbReference type="RefSeq" id="WP_123844461.1">
    <property type="nucleotide sequence ID" value="NZ_RPDH01000001.1"/>
</dbReference>
<organism evidence="2 3">
    <name type="scientific">Chitinophaga lutea</name>
    <dbReference type="NCBI Taxonomy" id="2488634"/>
    <lineage>
        <taxon>Bacteria</taxon>
        <taxon>Pseudomonadati</taxon>
        <taxon>Bacteroidota</taxon>
        <taxon>Chitinophagia</taxon>
        <taxon>Chitinophagales</taxon>
        <taxon>Chitinophagaceae</taxon>
        <taxon>Chitinophaga</taxon>
    </lineage>
</organism>
<name>A0A3N4Q7J8_9BACT</name>
<proteinExistence type="predicted"/>
<reference evidence="2 3" key="1">
    <citation type="submission" date="2018-11" db="EMBL/GenBank/DDBJ databases">
        <title>Chitinophaga lutea sp.nov., isolate from arsenic contaminated soil.</title>
        <authorList>
            <person name="Zong Y."/>
        </authorList>
    </citation>
    <scope>NUCLEOTIDE SEQUENCE [LARGE SCALE GENOMIC DNA]</scope>
    <source>
        <strain evidence="2 3">ZY74</strain>
    </source>
</reference>
<sequence length="188" mass="21583">MHHTLARIKSVYPLSDDRLQHLSGLLEAVELKKGHLLFREGKTCGDLYFIEKGIARAYCSSGLSDLTFWFGMEGDLLMSFNGYINKTAGYETIELLEDALLYKVPIAELEHLFQTDIQFANWGRKLTEKELIQTEERFIGRQSKTATERYKSLLEETPELLQRVQLGYIASYLGITQVTLSRIRADLK</sequence>
<evidence type="ECO:0000313" key="3">
    <source>
        <dbReference type="Proteomes" id="UP000278351"/>
    </source>
</evidence>